<proteinExistence type="predicted"/>
<keyword evidence="3" id="KW-1185">Reference proteome</keyword>
<dbReference type="InterPro" id="IPR025948">
    <property type="entry name" value="HTH-like_dom"/>
</dbReference>
<dbReference type="EMBL" id="CP110509">
    <property type="protein sequence ID" value="WMB27870.1"/>
    <property type="molecule type" value="Genomic_DNA"/>
</dbReference>
<gene>
    <name evidence="2" type="ORF">N1496_07435</name>
</gene>
<sequence>MNEYGIIVNVKKVYRIMKKNGWLCRTRPKKKPYLGKPYYVTNNKLDRQFTVDKPLRKLVTDITYLHLGGCKLYLSSIMDLYNHEMNRLH</sequence>
<protein>
    <submittedName>
        <fullName evidence="2">IS3 family transposase</fullName>
    </submittedName>
</protein>
<evidence type="ECO:0000313" key="3">
    <source>
        <dbReference type="Proteomes" id="UP001238096"/>
    </source>
</evidence>
<evidence type="ECO:0000259" key="1">
    <source>
        <dbReference type="Pfam" id="PF13276"/>
    </source>
</evidence>
<dbReference type="PANTHER" id="PTHR46889">
    <property type="entry name" value="TRANSPOSASE INSF FOR INSERTION SEQUENCE IS3B-RELATED"/>
    <property type="match status" value="1"/>
</dbReference>
<accession>A0ABY9LI82</accession>
<name>A0ABY9LI82_9STRE</name>
<dbReference type="RefSeq" id="WP_306675783.1">
    <property type="nucleotide sequence ID" value="NZ_CP110509.1"/>
</dbReference>
<organism evidence="2 3">
    <name type="scientific">Streptococcus didelphis</name>
    <dbReference type="NCBI Taxonomy" id="102886"/>
    <lineage>
        <taxon>Bacteria</taxon>
        <taxon>Bacillati</taxon>
        <taxon>Bacillota</taxon>
        <taxon>Bacilli</taxon>
        <taxon>Lactobacillales</taxon>
        <taxon>Streptococcaceae</taxon>
        <taxon>Streptococcus</taxon>
    </lineage>
</organism>
<dbReference type="InterPro" id="IPR050900">
    <property type="entry name" value="Transposase_IS3/IS150/IS904"/>
</dbReference>
<reference evidence="3" key="1">
    <citation type="submission" date="2022-10" db="EMBL/GenBank/DDBJ databases">
        <title>Streptococcus didelphis as causative of fatal infections in opossums (Didelphis albiventris).</title>
        <authorList>
            <person name="Breyer G.M."/>
            <person name="Da Silva M.E.R.J."/>
            <person name="Siqueira F.M."/>
        </authorList>
    </citation>
    <scope>NUCLEOTIDE SEQUENCE [LARGE SCALE GENOMIC DNA]</scope>
    <source>
        <strain evidence="3">LBVP101/21</strain>
    </source>
</reference>
<dbReference type="PANTHER" id="PTHR46889:SF4">
    <property type="entry name" value="TRANSPOSASE INSO FOR INSERTION SEQUENCE ELEMENT IS911B-RELATED"/>
    <property type="match status" value="1"/>
</dbReference>
<evidence type="ECO:0000313" key="2">
    <source>
        <dbReference type="EMBL" id="WMB27870.1"/>
    </source>
</evidence>
<dbReference type="Proteomes" id="UP001238096">
    <property type="component" value="Chromosome"/>
</dbReference>
<dbReference type="Pfam" id="PF13276">
    <property type="entry name" value="HTH_21"/>
    <property type="match status" value="1"/>
</dbReference>
<feature type="domain" description="HTH-like" evidence="1">
    <location>
        <begin position="2"/>
        <end position="30"/>
    </location>
</feature>